<dbReference type="CDD" id="cd03057">
    <property type="entry name" value="GST_N_Beta"/>
    <property type="match status" value="1"/>
</dbReference>
<evidence type="ECO:0000313" key="4">
    <source>
        <dbReference type="Proteomes" id="UP000267049"/>
    </source>
</evidence>
<dbReference type="EMBL" id="RIBS01000001">
    <property type="protein sequence ID" value="RNF86247.1"/>
    <property type="molecule type" value="Genomic_DNA"/>
</dbReference>
<comment type="caution">
    <text evidence="3">The sequence shown here is derived from an EMBL/GenBank/DDBJ whole genome shotgun (WGS) entry which is preliminary data.</text>
</comment>
<dbReference type="SFLD" id="SFLDG00358">
    <property type="entry name" value="Main_(cytGST)"/>
    <property type="match status" value="1"/>
</dbReference>
<sequence length="207" mass="23093">MKLYFAPHTCSLAPHILLHELGIPFELARVQLGPAPTVLSTGEDYRKVNPLGYVPALELDAGRVLTEGTAILQWLADSSPDSPLATPADVHQRYELQRWLGYIGSELHKTFSPWLFHPEYGEQAMNVARVRLNPRLDVVERQLQRHAFIAGDTFTVADAYLFAVVSWCKPLKISLQPWPALAGYLERLGQRDSIRAALAAEKRALAA</sequence>
<dbReference type="RefSeq" id="WP_123086366.1">
    <property type="nucleotide sequence ID" value="NZ_RIBS01000001.1"/>
</dbReference>
<dbReference type="SFLD" id="SFLDG01150">
    <property type="entry name" value="Main.1:_Beta-like"/>
    <property type="match status" value="1"/>
</dbReference>
<accession>A0A3M8SY31</accession>
<dbReference type="GO" id="GO:0016740">
    <property type="term" value="F:transferase activity"/>
    <property type="evidence" value="ECO:0007669"/>
    <property type="project" value="UniProtKB-KW"/>
</dbReference>
<evidence type="ECO:0000259" key="2">
    <source>
        <dbReference type="PROSITE" id="PS50405"/>
    </source>
</evidence>
<dbReference type="InterPro" id="IPR036282">
    <property type="entry name" value="Glutathione-S-Trfase_C_sf"/>
</dbReference>
<keyword evidence="3" id="KW-0808">Transferase</keyword>
<gene>
    <name evidence="3" type="primary">gstA</name>
    <name evidence="3" type="ORF">EER27_02150</name>
</gene>
<dbReference type="SUPFAM" id="SSF52833">
    <property type="entry name" value="Thioredoxin-like"/>
    <property type="match status" value="1"/>
</dbReference>
<dbReference type="PANTHER" id="PTHR44051:SF8">
    <property type="entry name" value="GLUTATHIONE S-TRANSFERASE GSTA"/>
    <property type="match status" value="1"/>
</dbReference>
<keyword evidence="4" id="KW-1185">Reference proteome</keyword>
<dbReference type="InterPro" id="IPR036249">
    <property type="entry name" value="Thioredoxin-like_sf"/>
</dbReference>
<dbReference type="SUPFAM" id="SSF47616">
    <property type="entry name" value="GST C-terminal domain-like"/>
    <property type="match status" value="1"/>
</dbReference>
<dbReference type="SFLD" id="SFLDS00019">
    <property type="entry name" value="Glutathione_Transferase_(cytos"/>
    <property type="match status" value="1"/>
</dbReference>
<dbReference type="PROSITE" id="PS50404">
    <property type="entry name" value="GST_NTER"/>
    <property type="match status" value="1"/>
</dbReference>
<reference evidence="3 4" key="1">
    <citation type="submission" date="2018-11" db="EMBL/GenBank/DDBJ databases">
        <title>Lysobacter cryohumiis sp. nov., isolated from soil in the Tianshan Mountains, Xinjiang, China.</title>
        <authorList>
            <person name="Luo Y."/>
            <person name="Sheng H."/>
        </authorList>
    </citation>
    <scope>NUCLEOTIDE SEQUENCE [LARGE SCALE GENOMIC DNA]</scope>
    <source>
        <strain evidence="3 4">ZS60</strain>
    </source>
</reference>
<feature type="domain" description="GST C-terminal" evidence="2">
    <location>
        <begin position="89"/>
        <end position="207"/>
    </location>
</feature>
<evidence type="ECO:0000313" key="3">
    <source>
        <dbReference type="EMBL" id="RNF86247.1"/>
    </source>
</evidence>
<dbReference type="Gene3D" id="3.40.30.10">
    <property type="entry name" value="Glutaredoxin"/>
    <property type="match status" value="1"/>
</dbReference>
<dbReference type="InterPro" id="IPR004045">
    <property type="entry name" value="Glutathione_S-Trfase_N"/>
</dbReference>
<dbReference type="OrthoDB" id="8772754at2"/>
<feature type="domain" description="GST N-terminal" evidence="1">
    <location>
        <begin position="1"/>
        <end position="83"/>
    </location>
</feature>
<dbReference type="InterPro" id="IPR040079">
    <property type="entry name" value="Glutathione_S-Trfase"/>
</dbReference>
<proteinExistence type="predicted"/>
<dbReference type="InterPro" id="IPR004046">
    <property type="entry name" value="GST_C"/>
</dbReference>
<name>A0A3M8SY31_9GAMM</name>
<dbReference type="PROSITE" id="PS50405">
    <property type="entry name" value="GST_CTER"/>
    <property type="match status" value="1"/>
</dbReference>
<dbReference type="AlphaFoldDB" id="A0A3M8SY31"/>
<dbReference type="CDD" id="cd03188">
    <property type="entry name" value="GST_C_Beta"/>
    <property type="match status" value="1"/>
</dbReference>
<dbReference type="PANTHER" id="PTHR44051">
    <property type="entry name" value="GLUTATHIONE S-TRANSFERASE-RELATED"/>
    <property type="match status" value="1"/>
</dbReference>
<dbReference type="Pfam" id="PF00043">
    <property type="entry name" value="GST_C"/>
    <property type="match status" value="1"/>
</dbReference>
<dbReference type="Gene3D" id="1.20.1050.10">
    <property type="match status" value="1"/>
</dbReference>
<dbReference type="Proteomes" id="UP000267049">
    <property type="component" value="Unassembled WGS sequence"/>
</dbReference>
<protein>
    <submittedName>
        <fullName evidence="3">Glutathione transferase GstA</fullName>
    </submittedName>
</protein>
<evidence type="ECO:0000259" key="1">
    <source>
        <dbReference type="PROSITE" id="PS50404"/>
    </source>
</evidence>
<dbReference type="Pfam" id="PF13409">
    <property type="entry name" value="GST_N_2"/>
    <property type="match status" value="1"/>
</dbReference>
<dbReference type="InterPro" id="IPR010987">
    <property type="entry name" value="Glutathione-S-Trfase_C-like"/>
</dbReference>
<dbReference type="NCBIfam" id="NF007831">
    <property type="entry name" value="PRK10542.1"/>
    <property type="match status" value="1"/>
</dbReference>
<organism evidence="3 4">
    <name type="scientific">Montanilutibacter psychrotolerans</name>
    <dbReference type="NCBI Taxonomy" id="1327343"/>
    <lineage>
        <taxon>Bacteria</taxon>
        <taxon>Pseudomonadati</taxon>
        <taxon>Pseudomonadota</taxon>
        <taxon>Gammaproteobacteria</taxon>
        <taxon>Lysobacterales</taxon>
        <taxon>Lysobacteraceae</taxon>
        <taxon>Montanilutibacter</taxon>
    </lineage>
</organism>